<reference evidence="10 12" key="1">
    <citation type="submission" date="2020-01" db="EMBL/GenBank/DDBJ databases">
        <authorList>
            <consortium name="DOE Joint Genome Institute"/>
            <person name="Haridas S."/>
            <person name="Albert R."/>
            <person name="Binder M."/>
            <person name="Bloem J."/>
            <person name="Labutti K."/>
            <person name="Salamov A."/>
            <person name="Andreopoulos B."/>
            <person name="Baker S.E."/>
            <person name="Barry K."/>
            <person name="Bills G."/>
            <person name="Bluhm B.H."/>
            <person name="Cannon C."/>
            <person name="Castanera R."/>
            <person name="Culley D.E."/>
            <person name="Daum C."/>
            <person name="Ezra D."/>
            <person name="Gonzalez J.B."/>
            <person name="Henrissat B."/>
            <person name="Kuo A."/>
            <person name="Liang C."/>
            <person name="Lipzen A."/>
            <person name="Lutzoni F."/>
            <person name="Magnuson J."/>
            <person name="Mondo S."/>
            <person name="Nolan M."/>
            <person name="Ohm R."/>
            <person name="Pangilinan J."/>
            <person name="Park H.-J."/>
            <person name="Ramirez L."/>
            <person name="Alfaro M."/>
            <person name="Sun H."/>
            <person name="Tritt A."/>
            <person name="Yoshinaga Y."/>
            <person name="Zwiers L.-H."/>
            <person name="Turgeon B.G."/>
            <person name="Goodwin S.B."/>
            <person name="Spatafora J.W."/>
            <person name="Crous P.W."/>
            <person name="Grigoriev I.V."/>
        </authorList>
    </citation>
    <scope>NUCLEOTIDE SEQUENCE</scope>
    <source>
        <strain evidence="10 12">CBS 781.70</strain>
    </source>
</reference>
<accession>A0A6G1FUB8</accession>
<organism evidence="10">
    <name type="scientific">Eremomyces bilateralis CBS 781.70</name>
    <dbReference type="NCBI Taxonomy" id="1392243"/>
    <lineage>
        <taxon>Eukaryota</taxon>
        <taxon>Fungi</taxon>
        <taxon>Dikarya</taxon>
        <taxon>Ascomycota</taxon>
        <taxon>Pezizomycotina</taxon>
        <taxon>Dothideomycetes</taxon>
        <taxon>Dothideomycetes incertae sedis</taxon>
        <taxon>Eremomycetales</taxon>
        <taxon>Eremomycetaceae</taxon>
        <taxon>Eremomyces</taxon>
    </lineage>
</organism>
<dbReference type="Proteomes" id="UP000504638">
    <property type="component" value="Unplaced"/>
</dbReference>
<proteinExistence type="inferred from homology"/>
<dbReference type="InterPro" id="IPR001247">
    <property type="entry name" value="ExoRNase_PH_dom1"/>
</dbReference>
<dbReference type="FunFam" id="3.30.230.70:FF:000004">
    <property type="entry name" value="Exosome complex component Rrp41"/>
    <property type="match status" value="1"/>
</dbReference>
<evidence type="ECO:0000256" key="3">
    <source>
        <dbReference type="ARBA" id="ARBA00006678"/>
    </source>
</evidence>
<keyword evidence="11" id="KW-1185">Reference proteome</keyword>
<dbReference type="SUPFAM" id="SSF55666">
    <property type="entry name" value="Ribonuclease PH domain 2-like"/>
    <property type="match status" value="1"/>
</dbReference>
<feature type="domain" description="Exoribonuclease phosphorolytic" evidence="8">
    <location>
        <begin position="64"/>
        <end position="196"/>
    </location>
</feature>
<evidence type="ECO:0000256" key="6">
    <source>
        <dbReference type="ARBA" id="ARBA00063066"/>
    </source>
</evidence>
<evidence type="ECO:0000313" key="10">
    <source>
        <dbReference type="EMBL" id="KAF1809397.1"/>
    </source>
</evidence>
<evidence type="ECO:0000259" key="8">
    <source>
        <dbReference type="Pfam" id="PF01138"/>
    </source>
</evidence>
<sequence length="401" mass="43049">MIDERGDRCPGCTKWYWYQSASHTFTDSSRTQSSSQHLHSSRMPLDTSSYTLSQLRLDGRRWNELRRIHAQISTHAAADGSSYLEMGNTKVVCTVTGPAEGRRAGGQGGGGDVLDVRVEIGLAGFSGVERRRQVRGDKRIFEMAHTITESLNRTLLTNLFPRSTLSISLHVLSQDGSLLAALINAATLACVDAGVPMKDYLVACTAGCMSAGAPPPPQVKADDDGSNDPILDLTALEEQELPFLTVATVGAEDKVAALVIESRFHAGRLDEMLAVGVDGCKRVKELVDEVMNMAPKSRASVRRAQLTRTITDAFAVKLRDLIWSRGATATPPIRLALVARPRVALHCSGGIFRLIPVPVGGCACRALAVGRLDARLKGAHWQGFGTMGSDGRAVAIEGGFT</sequence>
<dbReference type="GeneID" id="54423540"/>
<keyword evidence="4" id="KW-0963">Cytoplasm</keyword>
<dbReference type="EMBL" id="ML975173">
    <property type="protein sequence ID" value="KAF1809397.1"/>
    <property type="molecule type" value="Genomic_DNA"/>
</dbReference>
<dbReference type="GO" id="GO:0071051">
    <property type="term" value="P:poly(A)-dependent snoRNA 3'-end processing"/>
    <property type="evidence" value="ECO:0007669"/>
    <property type="project" value="TreeGrafter"/>
</dbReference>
<keyword evidence="5" id="KW-0271">Exosome</keyword>
<evidence type="ECO:0000313" key="12">
    <source>
        <dbReference type="RefSeq" id="XP_033531028.1"/>
    </source>
</evidence>
<protein>
    <recommendedName>
        <fullName evidence="7">Ribosomal RNA-processing protein 41</fullName>
    </recommendedName>
</protein>
<dbReference type="OrthoDB" id="437922at2759"/>
<reference evidence="12" key="3">
    <citation type="submission" date="2025-04" db="UniProtKB">
        <authorList>
            <consortium name="RefSeq"/>
        </authorList>
    </citation>
    <scope>IDENTIFICATION</scope>
    <source>
        <strain evidence="12">CBS 781.70</strain>
    </source>
</reference>
<gene>
    <name evidence="10 12" type="ORF">P152DRAFT_516792</name>
</gene>
<dbReference type="GO" id="GO:0003723">
    <property type="term" value="F:RNA binding"/>
    <property type="evidence" value="ECO:0007669"/>
    <property type="project" value="TreeGrafter"/>
</dbReference>
<dbReference type="GO" id="GO:0034475">
    <property type="term" value="P:U4 snRNA 3'-end processing"/>
    <property type="evidence" value="ECO:0007669"/>
    <property type="project" value="TreeGrafter"/>
</dbReference>
<dbReference type="Pfam" id="PF03725">
    <property type="entry name" value="RNase_PH_C"/>
    <property type="match status" value="1"/>
</dbReference>
<dbReference type="Gene3D" id="3.30.230.70">
    <property type="entry name" value="GHMP Kinase, N-terminal domain"/>
    <property type="match status" value="1"/>
</dbReference>
<evidence type="ECO:0000256" key="7">
    <source>
        <dbReference type="ARBA" id="ARBA00077929"/>
    </source>
</evidence>
<comment type="subunit">
    <text evidence="6">Component of the RNA exosome complex. Specifically part of the catalytically inactive RNA exosome core complex (Exo-9) which may associate with the catalytic subunits RRP6 and DIS3 in cytoplasmic- and nuclear-specific RNA exosome complex forms. Exo-9 is formed by a hexameric base ring of RNase PH domain-containing subunits and a cap ring consisting of CSL4, RRP4 and RRP40.</text>
</comment>
<dbReference type="InterPro" id="IPR015847">
    <property type="entry name" value="ExoRNase_PH_dom2"/>
</dbReference>
<comment type="similarity">
    <text evidence="3">Belongs to the RNase PH family.</text>
</comment>
<dbReference type="GO" id="GO:0000177">
    <property type="term" value="C:cytoplasmic exosome (RNase complex)"/>
    <property type="evidence" value="ECO:0007669"/>
    <property type="project" value="TreeGrafter"/>
</dbReference>
<dbReference type="InterPro" id="IPR036345">
    <property type="entry name" value="ExoRNase_PH_dom2_sf"/>
</dbReference>
<dbReference type="GO" id="GO:0005840">
    <property type="term" value="C:ribosome"/>
    <property type="evidence" value="ECO:0007669"/>
    <property type="project" value="UniProtKB-KW"/>
</dbReference>
<name>A0A6G1FUB8_9PEZI</name>
<dbReference type="GO" id="GO:0000176">
    <property type="term" value="C:nuclear exosome (RNase complex)"/>
    <property type="evidence" value="ECO:0007669"/>
    <property type="project" value="TreeGrafter"/>
</dbReference>
<dbReference type="Pfam" id="PF01138">
    <property type="entry name" value="RNase_PH"/>
    <property type="match status" value="1"/>
</dbReference>
<dbReference type="RefSeq" id="XP_033531028.1">
    <property type="nucleotide sequence ID" value="XM_033682970.1"/>
</dbReference>
<dbReference type="InterPro" id="IPR027408">
    <property type="entry name" value="PNPase/RNase_PH_dom_sf"/>
</dbReference>
<evidence type="ECO:0000256" key="5">
    <source>
        <dbReference type="ARBA" id="ARBA00022835"/>
    </source>
</evidence>
<dbReference type="PANTHER" id="PTHR11953:SF0">
    <property type="entry name" value="EXOSOME COMPLEX COMPONENT RRP41"/>
    <property type="match status" value="1"/>
</dbReference>
<dbReference type="InterPro" id="IPR050080">
    <property type="entry name" value="RNase_PH"/>
</dbReference>
<evidence type="ECO:0000313" key="11">
    <source>
        <dbReference type="Proteomes" id="UP000504638"/>
    </source>
</evidence>
<dbReference type="CDD" id="cd11370">
    <property type="entry name" value="RNase_PH_RRP41"/>
    <property type="match status" value="1"/>
</dbReference>
<dbReference type="PANTHER" id="PTHR11953">
    <property type="entry name" value="EXOSOME COMPLEX COMPONENT"/>
    <property type="match status" value="1"/>
</dbReference>
<dbReference type="AlphaFoldDB" id="A0A6G1FUB8"/>
<feature type="domain" description="Exoribonuclease phosphorolytic" evidence="9">
    <location>
        <begin position="227"/>
        <end position="278"/>
    </location>
</feature>
<keyword evidence="10" id="KW-0689">Ribosomal protein</keyword>
<evidence type="ECO:0000259" key="9">
    <source>
        <dbReference type="Pfam" id="PF03725"/>
    </source>
</evidence>
<dbReference type="SUPFAM" id="SSF54211">
    <property type="entry name" value="Ribosomal protein S5 domain 2-like"/>
    <property type="match status" value="1"/>
</dbReference>
<dbReference type="InterPro" id="IPR020568">
    <property type="entry name" value="Ribosomal_Su5_D2-typ_SF"/>
</dbReference>
<comment type="subcellular location">
    <subcellularLocation>
        <location evidence="1">Cytoplasm</location>
    </subcellularLocation>
    <subcellularLocation>
        <location evidence="2">Nucleus</location>
        <location evidence="2">Nucleolus</location>
    </subcellularLocation>
</comment>
<keyword evidence="10" id="KW-0687">Ribonucleoprotein</keyword>
<reference evidence="12" key="2">
    <citation type="submission" date="2020-04" db="EMBL/GenBank/DDBJ databases">
        <authorList>
            <consortium name="NCBI Genome Project"/>
        </authorList>
    </citation>
    <scope>NUCLEOTIDE SEQUENCE</scope>
    <source>
        <strain evidence="12">CBS 781.70</strain>
    </source>
</reference>
<evidence type="ECO:0000256" key="4">
    <source>
        <dbReference type="ARBA" id="ARBA00022490"/>
    </source>
</evidence>
<dbReference type="GO" id="GO:0016075">
    <property type="term" value="P:rRNA catabolic process"/>
    <property type="evidence" value="ECO:0007669"/>
    <property type="project" value="TreeGrafter"/>
</dbReference>
<evidence type="ECO:0000256" key="1">
    <source>
        <dbReference type="ARBA" id="ARBA00004496"/>
    </source>
</evidence>
<evidence type="ECO:0000256" key="2">
    <source>
        <dbReference type="ARBA" id="ARBA00004604"/>
    </source>
</evidence>
<dbReference type="GO" id="GO:0005730">
    <property type="term" value="C:nucleolus"/>
    <property type="evidence" value="ECO:0007669"/>
    <property type="project" value="UniProtKB-SubCell"/>
</dbReference>
<dbReference type="GO" id="GO:0071028">
    <property type="term" value="P:nuclear mRNA surveillance"/>
    <property type="evidence" value="ECO:0007669"/>
    <property type="project" value="TreeGrafter"/>
</dbReference>